<evidence type="ECO:0000256" key="1">
    <source>
        <dbReference type="ARBA" id="ARBA00004613"/>
    </source>
</evidence>
<dbReference type="GO" id="GO:0005576">
    <property type="term" value="C:extracellular region"/>
    <property type="evidence" value="ECO:0007669"/>
    <property type="project" value="UniProtKB-SubCell"/>
</dbReference>
<comment type="similarity">
    <text evidence="2 7">Belongs to the plant cysteine rich small secretory peptide family. Epidermal patterning factor subfamily.</text>
</comment>
<comment type="caution">
    <text evidence="9">The sequence shown here is derived from an EMBL/GenBank/DDBJ whole genome shotgun (WGS) entry which is preliminary data.</text>
</comment>
<dbReference type="InterPro" id="IPR039455">
    <property type="entry name" value="EPFL"/>
</dbReference>
<dbReference type="Proteomes" id="UP000233551">
    <property type="component" value="Unassembled WGS sequence"/>
</dbReference>
<keyword evidence="3 7" id="KW-0217">Developmental protein</keyword>
<evidence type="ECO:0000256" key="7">
    <source>
        <dbReference type="RuleBase" id="RU367102"/>
    </source>
</evidence>
<dbReference type="EMBL" id="PGOL01001446">
    <property type="protein sequence ID" value="PKI58047.1"/>
    <property type="molecule type" value="Genomic_DNA"/>
</dbReference>
<keyword evidence="5 7" id="KW-0732">Signal</keyword>
<dbReference type="PANTHER" id="PTHR33109">
    <property type="entry name" value="EPIDERMAL PATTERNING FACTOR-LIKE PROTEIN 4"/>
    <property type="match status" value="1"/>
</dbReference>
<name>A0A2I0JP19_PUNGR</name>
<evidence type="ECO:0000256" key="5">
    <source>
        <dbReference type="ARBA" id="ARBA00022729"/>
    </source>
</evidence>
<comment type="function">
    <text evidence="7">Controls stomatal patterning.</text>
</comment>
<evidence type="ECO:0000256" key="3">
    <source>
        <dbReference type="ARBA" id="ARBA00022473"/>
    </source>
</evidence>
<feature type="compositionally biased region" description="Basic residues" evidence="8">
    <location>
        <begin position="72"/>
        <end position="82"/>
    </location>
</feature>
<accession>A0A2I0JP19</accession>
<sequence>MLREIMILLLLVAMSSPMYWVVTARTDLIKEVLPAIQEKVRLGSTPPSCYSKCNGCLPCLAVLDPTPPISLRAKRPGSRRHPSSVGPTEFLDTSPESGREPNYKPLGWKCRCRNHLFNP</sequence>
<feature type="signal peptide" evidence="7">
    <location>
        <begin position="1"/>
        <end position="24"/>
    </location>
</feature>
<proteinExistence type="inferred from homology"/>
<evidence type="ECO:0000256" key="8">
    <source>
        <dbReference type="SAM" id="MobiDB-lite"/>
    </source>
</evidence>
<evidence type="ECO:0000313" key="9">
    <source>
        <dbReference type="EMBL" id="PKI58047.1"/>
    </source>
</evidence>
<dbReference type="Pfam" id="PF17181">
    <property type="entry name" value="EPF"/>
    <property type="match status" value="1"/>
</dbReference>
<keyword evidence="10" id="KW-1185">Reference proteome</keyword>
<organism evidence="9 10">
    <name type="scientific">Punica granatum</name>
    <name type="common">Pomegranate</name>
    <dbReference type="NCBI Taxonomy" id="22663"/>
    <lineage>
        <taxon>Eukaryota</taxon>
        <taxon>Viridiplantae</taxon>
        <taxon>Streptophyta</taxon>
        <taxon>Embryophyta</taxon>
        <taxon>Tracheophyta</taxon>
        <taxon>Spermatophyta</taxon>
        <taxon>Magnoliopsida</taxon>
        <taxon>eudicotyledons</taxon>
        <taxon>Gunneridae</taxon>
        <taxon>Pentapetalae</taxon>
        <taxon>rosids</taxon>
        <taxon>malvids</taxon>
        <taxon>Myrtales</taxon>
        <taxon>Lythraceae</taxon>
        <taxon>Punica</taxon>
    </lineage>
</organism>
<dbReference type="PANTHER" id="PTHR33109:SF102">
    <property type="entry name" value="EPIDERMAL PATTERNING FACTOR-LIKE PROTEIN 1"/>
    <property type="match status" value="1"/>
</dbReference>
<dbReference type="GO" id="GO:0010052">
    <property type="term" value="P:guard cell differentiation"/>
    <property type="evidence" value="ECO:0007669"/>
    <property type="project" value="UniProtKB-UniRule"/>
</dbReference>
<dbReference type="AlphaFoldDB" id="A0A2I0JP19"/>
<feature type="chain" id="PRO_5027156497" description="Epidermal patterning factor-like protein" evidence="7">
    <location>
        <begin position="25"/>
        <end position="119"/>
    </location>
</feature>
<evidence type="ECO:0000313" key="10">
    <source>
        <dbReference type="Proteomes" id="UP000233551"/>
    </source>
</evidence>
<evidence type="ECO:0000256" key="6">
    <source>
        <dbReference type="ARBA" id="ARBA00023157"/>
    </source>
</evidence>
<evidence type="ECO:0000256" key="2">
    <source>
        <dbReference type="ARBA" id="ARBA00008127"/>
    </source>
</evidence>
<feature type="region of interest" description="Disordered" evidence="8">
    <location>
        <begin position="70"/>
        <end position="106"/>
    </location>
</feature>
<reference evidence="9 10" key="1">
    <citation type="submission" date="2017-11" db="EMBL/GenBank/DDBJ databases">
        <title>De-novo sequencing of pomegranate (Punica granatum L.) genome.</title>
        <authorList>
            <person name="Akparov Z."/>
            <person name="Amiraslanov A."/>
            <person name="Hajiyeva S."/>
            <person name="Abbasov M."/>
            <person name="Kaur K."/>
            <person name="Hamwieh A."/>
            <person name="Solovyev V."/>
            <person name="Salamov A."/>
            <person name="Braich B."/>
            <person name="Kosarev P."/>
            <person name="Mahmoud A."/>
            <person name="Hajiyev E."/>
            <person name="Babayeva S."/>
            <person name="Izzatullayeva V."/>
            <person name="Mammadov A."/>
            <person name="Mammadov A."/>
            <person name="Sharifova S."/>
            <person name="Ojaghi J."/>
            <person name="Eynullazada K."/>
            <person name="Bayramov B."/>
            <person name="Abdulazimova A."/>
            <person name="Shahmuradov I."/>
        </authorList>
    </citation>
    <scope>NUCLEOTIDE SEQUENCE [LARGE SCALE GENOMIC DNA]</scope>
    <source>
        <strain evidence="10">cv. AG2017</strain>
        <tissue evidence="9">Leaf</tissue>
    </source>
</reference>
<gene>
    <name evidence="9" type="ORF">CRG98_021540</name>
</gene>
<keyword evidence="6" id="KW-1015">Disulfide bond</keyword>
<keyword evidence="4 7" id="KW-0964">Secreted</keyword>
<evidence type="ECO:0000256" key="4">
    <source>
        <dbReference type="ARBA" id="ARBA00022525"/>
    </source>
</evidence>
<comment type="subcellular location">
    <subcellularLocation>
        <location evidence="1 7">Secreted</location>
    </subcellularLocation>
</comment>
<dbReference type="STRING" id="22663.A0A2I0JP19"/>
<protein>
    <recommendedName>
        <fullName evidence="7">Epidermal patterning factor-like protein</fullName>
    </recommendedName>
</protein>